<gene>
    <name evidence="2" type="ORF">FKZ61_06015</name>
</gene>
<feature type="domain" description="Amine oxidase" evidence="1">
    <location>
        <begin position="17"/>
        <end position="426"/>
    </location>
</feature>
<organism evidence="2 3">
    <name type="scientific">Litorilinea aerophila</name>
    <dbReference type="NCBI Taxonomy" id="1204385"/>
    <lineage>
        <taxon>Bacteria</taxon>
        <taxon>Bacillati</taxon>
        <taxon>Chloroflexota</taxon>
        <taxon>Caldilineae</taxon>
        <taxon>Caldilineales</taxon>
        <taxon>Caldilineaceae</taxon>
        <taxon>Litorilinea</taxon>
    </lineage>
</organism>
<evidence type="ECO:0000259" key="1">
    <source>
        <dbReference type="Pfam" id="PF01593"/>
    </source>
</evidence>
<evidence type="ECO:0000313" key="3">
    <source>
        <dbReference type="Proteomes" id="UP000317371"/>
    </source>
</evidence>
<name>A0A540VJB7_9CHLR</name>
<dbReference type="Gene3D" id="3.90.660.50">
    <property type="match status" value="1"/>
</dbReference>
<dbReference type="Pfam" id="PF01593">
    <property type="entry name" value="Amino_oxidase"/>
    <property type="match status" value="1"/>
</dbReference>
<comment type="caution">
    <text evidence="2">The sequence shown here is derived from an EMBL/GenBank/DDBJ whole genome shotgun (WGS) entry which is preliminary data.</text>
</comment>
<dbReference type="Gene3D" id="3.50.50.60">
    <property type="entry name" value="FAD/NAD(P)-binding domain"/>
    <property type="match status" value="1"/>
</dbReference>
<protein>
    <submittedName>
        <fullName evidence="2">NAD(P)/FAD-dependent oxidoreductase</fullName>
    </submittedName>
</protein>
<dbReference type="AlphaFoldDB" id="A0A540VJB7"/>
<accession>A0A540VJB7</accession>
<dbReference type="SUPFAM" id="SSF51905">
    <property type="entry name" value="FAD/NAD(P)-binding domain"/>
    <property type="match status" value="1"/>
</dbReference>
<dbReference type="InParanoid" id="A0A540VJB7"/>
<reference evidence="2 3" key="1">
    <citation type="submission" date="2019-06" db="EMBL/GenBank/DDBJ databases">
        <title>Genome sequence of Litorilinea aerophila BAA-2444.</title>
        <authorList>
            <person name="Maclea K.S."/>
            <person name="Maurais E.G."/>
            <person name="Iannazzi L.C."/>
        </authorList>
    </citation>
    <scope>NUCLEOTIDE SEQUENCE [LARGE SCALE GENOMIC DNA]</scope>
    <source>
        <strain evidence="2 3">ATCC BAA-2444</strain>
    </source>
</reference>
<dbReference type="OrthoDB" id="269318at2"/>
<dbReference type="PANTHER" id="PTHR43734:SF1">
    <property type="entry name" value="PHYTOENE DESATURASE"/>
    <property type="match status" value="1"/>
</dbReference>
<proteinExistence type="predicted"/>
<dbReference type="InterPro" id="IPR002937">
    <property type="entry name" value="Amino_oxidase"/>
</dbReference>
<sequence length="443" mass="46571">MQHQNASPTVAIVGGGLAGLTAAALLARAGADVTLLEQAREIGGRARTQRDDGFHFNLGPHALYQGSPALTIFAELGVPVPAGRVAVAGYAIHRGRLFPFPATGPAILASRLLGLADKWALLKVLARLEGLRLEGLGAISIGQWIQEHVRPPVARAFLHSLIRLTTYSHAPEELSADAGLEQLRLSTRGVLYVDGGWQTLVDGLQQVAEAAGARLLTGTRAEAVTVDEQGTVTGLRLADGHSLPASAVLVAASPETTAALLPPQAPTLRRLLAQQLPVQAACLDLGLSRLPRPAATFALGVDAAVYFSVHSAAARLAPDGRALIHAARYLPAHPRNDPESDRRELEEMLDRIQPGWRGAVVKQRWLPRLTVCHGLPRASLGGLAGRPGPLVAEVPGLYLAGDWIGPEGLLANASLASARQATQAILASAHSQQGNTRRARVAL</sequence>
<dbReference type="Proteomes" id="UP000317371">
    <property type="component" value="Unassembled WGS sequence"/>
</dbReference>
<dbReference type="InterPro" id="IPR036188">
    <property type="entry name" value="FAD/NAD-bd_sf"/>
</dbReference>
<keyword evidence="3" id="KW-1185">Reference proteome</keyword>
<dbReference type="GO" id="GO:0016491">
    <property type="term" value="F:oxidoreductase activity"/>
    <property type="evidence" value="ECO:0007669"/>
    <property type="project" value="InterPro"/>
</dbReference>
<dbReference type="PANTHER" id="PTHR43734">
    <property type="entry name" value="PHYTOENE DESATURASE"/>
    <property type="match status" value="1"/>
</dbReference>
<dbReference type="EMBL" id="VIGC01000006">
    <property type="protein sequence ID" value="TQE96812.1"/>
    <property type="molecule type" value="Genomic_DNA"/>
</dbReference>
<evidence type="ECO:0000313" key="2">
    <source>
        <dbReference type="EMBL" id="TQE96812.1"/>
    </source>
</evidence>